<proteinExistence type="predicted"/>
<evidence type="ECO:0000313" key="1">
    <source>
        <dbReference type="EMBL" id="CCI81208.1"/>
    </source>
</evidence>
<accession>I7IVC6</accession>
<keyword evidence="2" id="KW-1185">Reference proteome</keyword>
<protein>
    <submittedName>
        <fullName evidence="1">Uncharacterized protein</fullName>
    </submittedName>
</protein>
<dbReference type="Proteomes" id="UP000009320">
    <property type="component" value="Unassembled WGS sequence"/>
</dbReference>
<dbReference type="RefSeq" id="WP_008469872.1">
    <property type="nucleotide sequence ID" value="NZ_AYZP01000003.1"/>
</dbReference>
<evidence type="ECO:0000313" key="2">
    <source>
        <dbReference type="Proteomes" id="UP000009320"/>
    </source>
</evidence>
<comment type="caution">
    <text evidence="1">The sequence shown here is derived from an EMBL/GenBank/DDBJ whole genome shotgun (WGS) entry which is preliminary data.</text>
</comment>
<gene>
    <name evidence="1" type="ORF">BN55_06515</name>
</gene>
<dbReference type="EMBL" id="CAKE01000002">
    <property type="protein sequence ID" value="CCI81208.1"/>
    <property type="molecule type" value="Genomic_DNA"/>
</dbReference>
<dbReference type="GeneID" id="82846483"/>
<reference evidence="1 2" key="1">
    <citation type="submission" date="2012-06" db="EMBL/GenBank/DDBJ databases">
        <title>Draft Genome Sequence of Lactobacillus hominis Strain CRBIP 24.179T, isolated from human intestine.</title>
        <authorList>
            <person name="Cousin S."/>
            <person name="Ma L."/>
            <person name="Bizet C."/>
            <person name="Loux V."/>
            <person name="Bouchier C."/>
            <person name="Clermont D."/>
            <person name="Creno S."/>
        </authorList>
    </citation>
    <scope>NUCLEOTIDE SEQUENCE [LARGE SCALE GENOMIC DNA]</scope>
    <source>
        <strain evidence="2">CRBIP 24.179T</strain>
    </source>
</reference>
<organism evidence="1 2">
    <name type="scientific">Lactobacillus hominis DSM 23910 = CRBIP 24.179</name>
    <dbReference type="NCBI Taxonomy" id="1423758"/>
    <lineage>
        <taxon>Bacteria</taxon>
        <taxon>Bacillati</taxon>
        <taxon>Bacillota</taxon>
        <taxon>Bacilli</taxon>
        <taxon>Lactobacillales</taxon>
        <taxon>Lactobacillaceae</taxon>
        <taxon>Lactobacillus</taxon>
    </lineage>
</organism>
<sequence>MKKIATEEGSVTRLEKKLWSLIQQFNIDEVHLSEDMLNGCIRYSRLTKDPTVNKLLLFLWLKRDGSKRKKEVEEINGYDLFKIVFKSNNQFYSYFEKFVSETLKNLKKPNEEQGIHLADLLINSFNSRNKNLENYVATISYFILLKHNNRKKSDWKNEVENYLIGCLKKVDFENELKQLPLNTSVTKIEEKVTLILLDNILRNITSIN</sequence>
<name>I7IVC6_9LACO</name>
<dbReference type="AlphaFoldDB" id="I7IVC6"/>